<sequence length="209" mass="23357">MASVQEEHALRQASLACEKGTGQNHQTVLQKRKKAAPCGSSMAKKKKVINKGKQVQVQPLGDKIIGLMQFRSKFEKQKTLSMQRLEIKSKSRHDFQGTFIEDNLGLELMEKEVERRLKKENAKVAATKKSGCISRGQLKGSKVACGKRSTGQESGERRRSVRINKETEVCNENVNDVVVPDTEDGSEADIHECEEAGSDEDFVNLPNKW</sequence>
<evidence type="ECO:0000313" key="3">
    <source>
        <dbReference type="Proteomes" id="UP001152523"/>
    </source>
</evidence>
<dbReference type="EMBL" id="CAMAPF010000921">
    <property type="protein sequence ID" value="CAH9121557.1"/>
    <property type="molecule type" value="Genomic_DNA"/>
</dbReference>
<feature type="compositionally biased region" description="Basic and acidic residues" evidence="1">
    <location>
        <begin position="1"/>
        <end position="10"/>
    </location>
</feature>
<organism evidence="2 3">
    <name type="scientific">Cuscuta epithymum</name>
    <dbReference type="NCBI Taxonomy" id="186058"/>
    <lineage>
        <taxon>Eukaryota</taxon>
        <taxon>Viridiplantae</taxon>
        <taxon>Streptophyta</taxon>
        <taxon>Embryophyta</taxon>
        <taxon>Tracheophyta</taxon>
        <taxon>Spermatophyta</taxon>
        <taxon>Magnoliopsida</taxon>
        <taxon>eudicotyledons</taxon>
        <taxon>Gunneridae</taxon>
        <taxon>Pentapetalae</taxon>
        <taxon>asterids</taxon>
        <taxon>lamiids</taxon>
        <taxon>Solanales</taxon>
        <taxon>Convolvulaceae</taxon>
        <taxon>Cuscuteae</taxon>
        <taxon>Cuscuta</taxon>
        <taxon>Cuscuta subgen. Cuscuta</taxon>
    </lineage>
</organism>
<protein>
    <submittedName>
        <fullName evidence="2">Uncharacterized protein</fullName>
    </submittedName>
</protein>
<gene>
    <name evidence="2" type="ORF">CEPIT_LOCUS23782</name>
</gene>
<dbReference type="AlphaFoldDB" id="A0AAV0ECT7"/>
<reference evidence="2" key="1">
    <citation type="submission" date="2022-07" db="EMBL/GenBank/DDBJ databases">
        <authorList>
            <person name="Macas J."/>
            <person name="Novak P."/>
            <person name="Neumann P."/>
        </authorList>
    </citation>
    <scope>NUCLEOTIDE SEQUENCE</scope>
</reference>
<dbReference type="Proteomes" id="UP001152523">
    <property type="component" value="Unassembled WGS sequence"/>
</dbReference>
<name>A0AAV0ECT7_9ASTE</name>
<evidence type="ECO:0000256" key="1">
    <source>
        <dbReference type="SAM" id="MobiDB-lite"/>
    </source>
</evidence>
<comment type="caution">
    <text evidence="2">The sequence shown here is derived from an EMBL/GenBank/DDBJ whole genome shotgun (WGS) entry which is preliminary data.</text>
</comment>
<proteinExistence type="predicted"/>
<accession>A0AAV0ECT7</accession>
<evidence type="ECO:0000313" key="2">
    <source>
        <dbReference type="EMBL" id="CAH9121557.1"/>
    </source>
</evidence>
<keyword evidence="3" id="KW-1185">Reference proteome</keyword>
<feature type="region of interest" description="Disordered" evidence="1">
    <location>
        <begin position="1"/>
        <end position="50"/>
    </location>
</feature>